<dbReference type="InterPro" id="IPR008928">
    <property type="entry name" value="6-hairpin_glycosidase_sf"/>
</dbReference>
<dbReference type="PANTHER" id="PTHR31616">
    <property type="entry name" value="TREHALASE"/>
    <property type="match status" value="1"/>
</dbReference>
<dbReference type="InterPro" id="IPR011613">
    <property type="entry name" value="GH15-like"/>
</dbReference>
<evidence type="ECO:0000313" key="4">
    <source>
        <dbReference type="EMBL" id="GLB45278.1"/>
    </source>
</evidence>
<feature type="domain" description="Trehalase-like N-terminal" evidence="3">
    <location>
        <begin position="13"/>
        <end position="105"/>
    </location>
</feature>
<accession>A0A9P3UU60</accession>
<feature type="domain" description="GH15-like" evidence="2">
    <location>
        <begin position="339"/>
        <end position="715"/>
    </location>
</feature>
<protein>
    <submittedName>
        <fullName evidence="4">Glycoside hydrolase family 15 protein</fullName>
    </submittedName>
</protein>
<dbReference type="EMBL" id="BRPK01000021">
    <property type="protein sequence ID" value="GLB45278.1"/>
    <property type="molecule type" value="Genomic_DNA"/>
</dbReference>
<feature type="compositionally biased region" description="Basic and acidic residues" evidence="1">
    <location>
        <begin position="266"/>
        <end position="278"/>
    </location>
</feature>
<evidence type="ECO:0000259" key="3">
    <source>
        <dbReference type="Pfam" id="PF19291"/>
    </source>
</evidence>
<evidence type="ECO:0000313" key="5">
    <source>
        <dbReference type="Proteomes" id="UP001063166"/>
    </source>
</evidence>
<reference evidence="4" key="1">
    <citation type="submission" date="2022-07" db="EMBL/GenBank/DDBJ databases">
        <title>The genome of Lyophyllum shimeji provides insight into the initial evolution of ectomycorrhizal fungal genome.</title>
        <authorList>
            <person name="Kobayashi Y."/>
            <person name="Shibata T."/>
            <person name="Hirakawa H."/>
            <person name="Shigenobu S."/>
            <person name="Nishiyama T."/>
            <person name="Yamada A."/>
            <person name="Hasebe M."/>
            <person name="Kawaguchi M."/>
        </authorList>
    </citation>
    <scope>NUCLEOTIDE SEQUENCE</scope>
    <source>
        <strain evidence="4">AT787</strain>
    </source>
</reference>
<dbReference type="AlphaFoldDB" id="A0A9P3UU60"/>
<dbReference type="InterPro" id="IPR045582">
    <property type="entry name" value="Trehalase-like_N"/>
</dbReference>
<dbReference type="GO" id="GO:0005975">
    <property type="term" value="P:carbohydrate metabolic process"/>
    <property type="evidence" value="ECO:0007669"/>
    <property type="project" value="InterPro"/>
</dbReference>
<gene>
    <name evidence="4" type="ORF">LshimejAT787_2100380</name>
</gene>
<evidence type="ECO:0000256" key="1">
    <source>
        <dbReference type="SAM" id="MobiDB-lite"/>
    </source>
</evidence>
<dbReference type="OrthoDB" id="406733at2759"/>
<name>A0A9P3UU60_LYOSH</name>
<sequence length="726" mass="81174">MSYYDPSKDRDYIPLADHALIGNLRTAALVSLDGSIESYCVPNFDSPSVFARVLDKDKGGHFSITPSIPFSVKQNYLPSSNVLQTKFMNEQGVAAVTDFLPRSTPSIPPAVSTKPLLPWLIRRVECIRGTIPLVMQCAPAFNYARDAHTTDIVPDTSIPPGPTDAGAPPPQQKVVFVSEGGFALDLRYVVESTSDAVEPPAVQLGTLDLTSKGHKGLAAYATLQLREGQAVTFVLRTPPPDEVKTTTGKRADAIPKAMRQDEEDEARTRQRDEERYRDSSGPSSREPSIERQLLGSLGVRTRAPDNPYLTAHLLHTLLLMTNKYWNDWIRHSTYTGSWKEAVHRSALALKLLIYEPTGAVVASPTFSLPEYIGGTRNWDYRASWIRDSSFTLYALIRLGFTSEANAYMEFIFERLRNKNPDGSLQIMYTIHGGKELEEVQLPHLDGHKGSKPVRIGNGAADHVQLDIYGELMDCIYLGQKFGKPLGYDDWVLVRELVDYVVANCDRPDLSIWEVRGVTKHFTYSKIMLWVAIDRGLRLADKRSLPCPNRNKWLEARDRLYEEIMHKAWNKEGRFFGQSYDETDVLDSAVLIMPLVFFMHGSDPRFVNTLRQILKTPERGGLTSNNLVYRYDTSKSDDGVGGEEGTFCLCTLWCVEALTRAGENDKTLLARAVAMFEDFLMYLNHVGLCTEEISEAGEALGNAVQGFTHVTLISAAYNLSRTIAKAR</sequence>
<dbReference type="Pfam" id="PF19291">
    <property type="entry name" value="TREH_N"/>
    <property type="match status" value="1"/>
</dbReference>
<proteinExistence type="predicted"/>
<feature type="region of interest" description="Disordered" evidence="1">
    <location>
        <begin position="238"/>
        <end position="290"/>
    </location>
</feature>
<organism evidence="4 5">
    <name type="scientific">Lyophyllum shimeji</name>
    <name type="common">Hon-shimeji</name>
    <name type="synonym">Tricholoma shimeji</name>
    <dbReference type="NCBI Taxonomy" id="47721"/>
    <lineage>
        <taxon>Eukaryota</taxon>
        <taxon>Fungi</taxon>
        <taxon>Dikarya</taxon>
        <taxon>Basidiomycota</taxon>
        <taxon>Agaricomycotina</taxon>
        <taxon>Agaricomycetes</taxon>
        <taxon>Agaricomycetidae</taxon>
        <taxon>Agaricales</taxon>
        <taxon>Tricholomatineae</taxon>
        <taxon>Lyophyllaceae</taxon>
        <taxon>Lyophyllum</taxon>
    </lineage>
</organism>
<dbReference type="GO" id="GO:0004553">
    <property type="term" value="F:hydrolase activity, hydrolyzing O-glycosyl compounds"/>
    <property type="evidence" value="ECO:0007669"/>
    <property type="project" value="UniProtKB-ARBA"/>
</dbReference>
<evidence type="ECO:0000259" key="2">
    <source>
        <dbReference type="Pfam" id="PF00723"/>
    </source>
</evidence>
<dbReference type="SUPFAM" id="SSF48208">
    <property type="entry name" value="Six-hairpin glycosidases"/>
    <property type="match status" value="1"/>
</dbReference>
<feature type="compositionally biased region" description="Basic and acidic residues" evidence="1">
    <location>
        <begin position="239"/>
        <end position="253"/>
    </location>
</feature>
<keyword evidence="4" id="KW-0378">Hydrolase</keyword>
<comment type="caution">
    <text evidence="4">The sequence shown here is derived from an EMBL/GenBank/DDBJ whole genome shotgun (WGS) entry which is preliminary data.</text>
</comment>
<dbReference type="Gene3D" id="1.50.10.10">
    <property type="match status" value="1"/>
</dbReference>
<keyword evidence="5" id="KW-1185">Reference proteome</keyword>
<dbReference type="Pfam" id="PF00723">
    <property type="entry name" value="Glyco_hydro_15"/>
    <property type="match status" value="1"/>
</dbReference>
<dbReference type="PANTHER" id="PTHR31616:SF0">
    <property type="entry name" value="GLUCAN 1,4-ALPHA-GLUCOSIDASE"/>
    <property type="match status" value="1"/>
</dbReference>
<dbReference type="InterPro" id="IPR012341">
    <property type="entry name" value="6hp_glycosidase-like_sf"/>
</dbReference>
<dbReference type="Proteomes" id="UP001063166">
    <property type="component" value="Unassembled WGS sequence"/>
</dbReference>